<sequence length="275" mass="30671">MLRKDVLTPLGIIIGIAVIFLAIYIAGGYDAFLTFISLSSFVIVFGGLIASLFVGFGVSEVKNMFNVLHTSFRRKEVPIQQFIHTLVRLARTSKMDGMIGGLEKEREKTSDPFIQKGLRLVIDGYEEDMIRKVMEMDILAMRKRHARGRKIITKAGELSPAWGMIGTIVGLVLMLQQLNNPDELGPAIAVALITTFYGVLLANLVFIPIANKLELLTEEEVFLKEVIIEALVSIRNEEGPAILKDKLQMYLIESAEGTALLDKLEGDRTYEQKEI</sequence>
<keyword evidence="3" id="KW-0813">Transport</keyword>
<dbReference type="Proteomes" id="UP000823485">
    <property type="component" value="Unassembled WGS sequence"/>
</dbReference>
<feature type="transmembrane region" description="Helical" evidence="8">
    <location>
        <begin position="151"/>
        <end position="175"/>
    </location>
</feature>
<dbReference type="PANTHER" id="PTHR30433:SF2">
    <property type="entry name" value="MOTILITY PROTEIN A"/>
    <property type="match status" value="1"/>
</dbReference>
<comment type="subcellular location">
    <subcellularLocation>
        <location evidence="1">Cell membrane</location>
        <topology evidence="1">Multi-pass membrane protein</topology>
    </subcellularLocation>
</comment>
<evidence type="ECO:0000256" key="4">
    <source>
        <dbReference type="ARBA" id="ARBA00022475"/>
    </source>
</evidence>
<dbReference type="InterPro" id="IPR002898">
    <property type="entry name" value="MotA_ExbB_proton_chnl"/>
</dbReference>
<dbReference type="PROSITE" id="PS01307">
    <property type="entry name" value="MOTA"/>
    <property type="match status" value="1"/>
</dbReference>
<gene>
    <name evidence="10" type="ORF">JOC94_004625</name>
</gene>
<keyword evidence="6 8" id="KW-1133">Transmembrane helix</keyword>
<name>A0ABS2REI2_9BACI</name>
<proteinExistence type="inferred from homology"/>
<evidence type="ECO:0000259" key="9">
    <source>
        <dbReference type="Pfam" id="PF01618"/>
    </source>
</evidence>
<evidence type="ECO:0000256" key="5">
    <source>
        <dbReference type="ARBA" id="ARBA00022692"/>
    </source>
</evidence>
<comment type="caution">
    <text evidence="10">The sequence shown here is derived from an EMBL/GenBank/DDBJ whole genome shotgun (WGS) entry which is preliminary data.</text>
</comment>
<dbReference type="RefSeq" id="WP_077111612.1">
    <property type="nucleotide sequence ID" value="NZ_JAFBFH010000057.1"/>
</dbReference>
<keyword evidence="11" id="KW-1185">Reference proteome</keyword>
<dbReference type="InterPro" id="IPR047055">
    <property type="entry name" value="MotA-like"/>
</dbReference>
<evidence type="ECO:0000256" key="6">
    <source>
        <dbReference type="ARBA" id="ARBA00022989"/>
    </source>
</evidence>
<evidence type="ECO:0000256" key="7">
    <source>
        <dbReference type="ARBA" id="ARBA00023136"/>
    </source>
</evidence>
<feature type="transmembrane region" description="Helical" evidence="8">
    <location>
        <begin position="32"/>
        <end position="56"/>
    </location>
</feature>
<feature type="transmembrane region" description="Helical" evidence="8">
    <location>
        <begin position="187"/>
        <end position="207"/>
    </location>
</feature>
<feature type="domain" description="MotA/TolQ/ExbB proton channel" evidence="9">
    <location>
        <begin position="107"/>
        <end position="221"/>
    </location>
</feature>
<protein>
    <submittedName>
        <fullName evidence="10">Chemotaxis protein MotA</fullName>
    </submittedName>
</protein>
<evidence type="ECO:0000313" key="11">
    <source>
        <dbReference type="Proteomes" id="UP000823485"/>
    </source>
</evidence>
<evidence type="ECO:0000313" key="10">
    <source>
        <dbReference type="EMBL" id="MBM7717594.1"/>
    </source>
</evidence>
<evidence type="ECO:0000256" key="2">
    <source>
        <dbReference type="ARBA" id="ARBA00008038"/>
    </source>
</evidence>
<evidence type="ECO:0000256" key="8">
    <source>
        <dbReference type="SAM" id="Phobius"/>
    </source>
</evidence>
<dbReference type="EMBL" id="JAFBFH010000057">
    <property type="protein sequence ID" value="MBM7717594.1"/>
    <property type="molecule type" value="Genomic_DNA"/>
</dbReference>
<evidence type="ECO:0000256" key="1">
    <source>
        <dbReference type="ARBA" id="ARBA00004651"/>
    </source>
</evidence>
<keyword evidence="7 8" id="KW-0472">Membrane</keyword>
<organism evidence="10 11">
    <name type="scientific">Siminovitchia thermophila</name>
    <dbReference type="NCBI Taxonomy" id="1245522"/>
    <lineage>
        <taxon>Bacteria</taxon>
        <taxon>Bacillati</taxon>
        <taxon>Bacillota</taxon>
        <taxon>Bacilli</taxon>
        <taxon>Bacillales</taxon>
        <taxon>Bacillaceae</taxon>
        <taxon>Siminovitchia</taxon>
    </lineage>
</organism>
<keyword evidence="4" id="KW-1003">Cell membrane</keyword>
<feature type="transmembrane region" description="Helical" evidence="8">
    <location>
        <begin position="7"/>
        <end position="26"/>
    </location>
</feature>
<accession>A0ABS2REI2</accession>
<dbReference type="PANTHER" id="PTHR30433">
    <property type="entry name" value="CHEMOTAXIS PROTEIN MOTA"/>
    <property type="match status" value="1"/>
</dbReference>
<reference evidence="10 11" key="1">
    <citation type="submission" date="2021-01" db="EMBL/GenBank/DDBJ databases">
        <title>Genomic Encyclopedia of Type Strains, Phase IV (KMG-IV): sequencing the most valuable type-strain genomes for metagenomic binning, comparative biology and taxonomic classification.</title>
        <authorList>
            <person name="Goeker M."/>
        </authorList>
    </citation>
    <scope>NUCLEOTIDE SEQUENCE [LARGE SCALE GENOMIC DNA]</scope>
    <source>
        <strain evidence="10 11">DSM 105453</strain>
    </source>
</reference>
<dbReference type="InterPro" id="IPR000540">
    <property type="entry name" value="Flag_MotA_CS"/>
</dbReference>
<keyword evidence="5 8" id="KW-0812">Transmembrane</keyword>
<evidence type="ECO:0000256" key="3">
    <source>
        <dbReference type="ARBA" id="ARBA00022448"/>
    </source>
</evidence>
<comment type="similarity">
    <text evidence="2">Belongs to the MotA family.</text>
</comment>
<dbReference type="Pfam" id="PF01618">
    <property type="entry name" value="MotA_ExbB"/>
    <property type="match status" value="1"/>
</dbReference>